<keyword evidence="2" id="KW-1185">Reference proteome</keyword>
<dbReference type="RefSeq" id="WP_114059078.1">
    <property type="nucleotide sequence ID" value="NZ_CP030863.1"/>
</dbReference>
<dbReference type="OrthoDB" id="4351032at2"/>
<dbReference type="EMBL" id="CP030863">
    <property type="protein sequence ID" value="AXE27914.1"/>
    <property type="molecule type" value="Genomic_DNA"/>
</dbReference>
<evidence type="ECO:0000313" key="1">
    <source>
        <dbReference type="EMBL" id="AXE27914.1"/>
    </source>
</evidence>
<proteinExistence type="predicted"/>
<dbReference type="KEGG" id="sgz:C0216_30895"/>
<geneLocation type="plasmid" evidence="1 2">
    <name>unnamed1</name>
</geneLocation>
<organism evidence="1 2">
    <name type="scientific">Streptomyces globosus</name>
    <dbReference type="NCBI Taxonomy" id="68209"/>
    <lineage>
        <taxon>Bacteria</taxon>
        <taxon>Bacillati</taxon>
        <taxon>Actinomycetota</taxon>
        <taxon>Actinomycetes</taxon>
        <taxon>Kitasatosporales</taxon>
        <taxon>Streptomycetaceae</taxon>
        <taxon>Streptomyces</taxon>
    </lineage>
</organism>
<dbReference type="Proteomes" id="UP000252004">
    <property type="component" value="Plasmid unnamed1"/>
</dbReference>
<accession>A0A344UAJ3</accession>
<protein>
    <submittedName>
        <fullName evidence="1">Uncharacterized protein</fullName>
    </submittedName>
</protein>
<gene>
    <name evidence="1" type="ORF">C0216_30895</name>
</gene>
<dbReference type="AlphaFoldDB" id="A0A344UAJ3"/>
<sequence>MAAHLSKGQTARWNKRLAETTTNKARATALWDLARLLAGTDDRAWADLVLLLQGWTTEQQGRPTSS</sequence>
<name>A0A344UAJ3_9ACTN</name>
<reference evidence="1 2" key="1">
    <citation type="submission" date="2018-01" db="EMBL/GenBank/DDBJ databases">
        <title>Draft genome Sequence of streptomyces globosus LZH-48.</title>
        <authorList>
            <person name="Ran K."/>
            <person name="Li Z."/>
            <person name="Wei S."/>
            <person name="Dong R."/>
        </authorList>
    </citation>
    <scope>NUCLEOTIDE SEQUENCE [LARGE SCALE GENOMIC DNA]</scope>
    <source>
        <strain evidence="1 2">LZH-48</strain>
        <plasmid evidence="1 2">unnamed1</plasmid>
    </source>
</reference>
<evidence type="ECO:0000313" key="2">
    <source>
        <dbReference type="Proteomes" id="UP000252004"/>
    </source>
</evidence>
<keyword evidence="1" id="KW-0614">Plasmid</keyword>